<feature type="transmembrane region" description="Helical" evidence="6">
    <location>
        <begin position="274"/>
        <end position="292"/>
    </location>
</feature>
<dbReference type="Proteomes" id="UP000030153">
    <property type="component" value="Unassembled WGS sequence"/>
</dbReference>
<feature type="transmembrane region" description="Helical" evidence="6">
    <location>
        <begin position="219"/>
        <end position="240"/>
    </location>
</feature>
<dbReference type="GO" id="GO:0016020">
    <property type="term" value="C:membrane"/>
    <property type="evidence" value="ECO:0007669"/>
    <property type="project" value="UniProtKB-SubCell"/>
</dbReference>
<sequence>MEKGVVRMRYIIAVFIGACSYGVLSTIVKLAYGDGATTSLVTVGQFLIGWFVLFVSFLFTKRKEVIGKKDKVKLMLAGIPTGLVGVFYYLSLVTLEASLSIILLFQFVWIGILFEFLFYRRTPDKVTTFSVLILMFGTTLASGVMKGEDLGGNLFGVIYGLLAAVSFALFILTNATVMPKLPPIQRSYYMVTGSMLVVVMIFSPFLIRGVDPNVITSFGQYGILLGLFGVVIPPILFAYGMPKIGSALGSILGSAELPVAVLLSMVILEEHVTVIQWCGVAIIIFGIVYPNIQNRSG</sequence>
<dbReference type="PANTHER" id="PTHR32322:SF2">
    <property type="entry name" value="EAMA DOMAIN-CONTAINING PROTEIN"/>
    <property type="match status" value="1"/>
</dbReference>
<dbReference type="InterPro" id="IPR037185">
    <property type="entry name" value="EmrE-like"/>
</dbReference>
<evidence type="ECO:0000256" key="2">
    <source>
        <dbReference type="ARBA" id="ARBA00007362"/>
    </source>
</evidence>
<keyword evidence="9" id="KW-1185">Reference proteome</keyword>
<evidence type="ECO:0000256" key="3">
    <source>
        <dbReference type="ARBA" id="ARBA00022692"/>
    </source>
</evidence>
<feature type="domain" description="EamA" evidence="7">
    <location>
        <begin position="9"/>
        <end position="142"/>
    </location>
</feature>
<comment type="subcellular location">
    <subcellularLocation>
        <location evidence="1">Endomembrane system</location>
        <topology evidence="1">Multi-pass membrane protein</topology>
    </subcellularLocation>
</comment>
<accession>A0A0A2UPA5</accession>
<dbReference type="EMBL" id="AVBG01000022">
    <property type="protein sequence ID" value="KGP89769.1"/>
    <property type="molecule type" value="Genomic_DNA"/>
</dbReference>
<feature type="transmembrane region" description="Helical" evidence="6">
    <location>
        <begin position="157"/>
        <end position="176"/>
    </location>
</feature>
<dbReference type="AlphaFoldDB" id="A0A0A2UPA5"/>
<feature type="domain" description="EamA" evidence="7">
    <location>
        <begin position="155"/>
        <end position="288"/>
    </location>
</feature>
<feature type="transmembrane region" description="Helical" evidence="6">
    <location>
        <begin position="72"/>
        <end position="91"/>
    </location>
</feature>
<evidence type="ECO:0000256" key="5">
    <source>
        <dbReference type="ARBA" id="ARBA00023136"/>
    </source>
</evidence>
<dbReference type="STRING" id="1385513.N780_09915"/>
<feature type="transmembrane region" description="Helical" evidence="6">
    <location>
        <begin position="126"/>
        <end position="145"/>
    </location>
</feature>
<evidence type="ECO:0000256" key="6">
    <source>
        <dbReference type="SAM" id="Phobius"/>
    </source>
</evidence>
<feature type="transmembrane region" description="Helical" evidence="6">
    <location>
        <begin position="188"/>
        <end position="207"/>
    </location>
</feature>
<proteinExistence type="inferred from homology"/>
<evidence type="ECO:0000256" key="4">
    <source>
        <dbReference type="ARBA" id="ARBA00022989"/>
    </source>
</evidence>
<evidence type="ECO:0000313" key="8">
    <source>
        <dbReference type="EMBL" id="KGP89769.1"/>
    </source>
</evidence>
<reference evidence="8 9" key="1">
    <citation type="submission" date="2013-08" db="EMBL/GenBank/DDBJ databases">
        <title>Genome of Pontibacillus chungwhensis.</title>
        <authorList>
            <person name="Wang Q."/>
            <person name="Wang G."/>
        </authorList>
    </citation>
    <scope>NUCLEOTIDE SEQUENCE [LARGE SCALE GENOMIC DNA]</scope>
    <source>
        <strain evidence="8 9">BH030062</strain>
    </source>
</reference>
<name>A0A0A2UPA5_9BACI</name>
<keyword evidence="5 6" id="KW-0472">Membrane</keyword>
<dbReference type="SUPFAM" id="SSF103481">
    <property type="entry name" value="Multidrug resistance efflux transporter EmrE"/>
    <property type="match status" value="2"/>
</dbReference>
<evidence type="ECO:0000313" key="9">
    <source>
        <dbReference type="Proteomes" id="UP000030153"/>
    </source>
</evidence>
<evidence type="ECO:0000256" key="1">
    <source>
        <dbReference type="ARBA" id="ARBA00004127"/>
    </source>
</evidence>
<organism evidence="8 9">
    <name type="scientific">Pontibacillus chungwhensis BH030062</name>
    <dbReference type="NCBI Taxonomy" id="1385513"/>
    <lineage>
        <taxon>Bacteria</taxon>
        <taxon>Bacillati</taxon>
        <taxon>Bacillota</taxon>
        <taxon>Bacilli</taxon>
        <taxon>Bacillales</taxon>
        <taxon>Bacillaceae</taxon>
        <taxon>Pontibacillus</taxon>
    </lineage>
</organism>
<dbReference type="InterPro" id="IPR050638">
    <property type="entry name" value="AA-Vitamin_Transporters"/>
</dbReference>
<comment type="similarity">
    <text evidence="2">Belongs to the EamA transporter family.</text>
</comment>
<dbReference type="PANTHER" id="PTHR32322">
    <property type="entry name" value="INNER MEMBRANE TRANSPORTER"/>
    <property type="match status" value="1"/>
</dbReference>
<feature type="transmembrane region" description="Helical" evidence="6">
    <location>
        <begin position="12"/>
        <end position="32"/>
    </location>
</feature>
<protein>
    <submittedName>
        <fullName evidence="8">Multidrug DMT transporter permease</fullName>
    </submittedName>
</protein>
<gene>
    <name evidence="8" type="ORF">N780_09915</name>
</gene>
<evidence type="ECO:0000259" key="7">
    <source>
        <dbReference type="Pfam" id="PF00892"/>
    </source>
</evidence>
<dbReference type="eggNOG" id="COG0697">
    <property type="taxonomic scope" value="Bacteria"/>
</dbReference>
<dbReference type="InterPro" id="IPR000620">
    <property type="entry name" value="EamA_dom"/>
</dbReference>
<feature type="transmembrane region" description="Helical" evidence="6">
    <location>
        <begin position="97"/>
        <end position="119"/>
    </location>
</feature>
<feature type="transmembrane region" description="Helical" evidence="6">
    <location>
        <begin position="247"/>
        <end position="268"/>
    </location>
</feature>
<comment type="caution">
    <text evidence="8">The sequence shown here is derived from an EMBL/GenBank/DDBJ whole genome shotgun (WGS) entry which is preliminary data.</text>
</comment>
<feature type="transmembrane region" description="Helical" evidence="6">
    <location>
        <begin position="38"/>
        <end position="60"/>
    </location>
</feature>
<keyword evidence="4 6" id="KW-1133">Transmembrane helix</keyword>
<dbReference type="Pfam" id="PF00892">
    <property type="entry name" value="EamA"/>
    <property type="match status" value="2"/>
</dbReference>
<keyword evidence="3 6" id="KW-0812">Transmembrane</keyword>